<dbReference type="SUPFAM" id="SSF56645">
    <property type="entry name" value="Acyl-CoA dehydrogenase NM domain-like"/>
    <property type="match status" value="1"/>
</dbReference>
<dbReference type="AlphaFoldDB" id="A0A7X0IDN9"/>
<accession>A0A7X0IDN9</accession>
<dbReference type="Gene3D" id="2.40.110.10">
    <property type="entry name" value="Butyryl-CoA Dehydrogenase, subunit A, domain 2"/>
    <property type="match status" value="1"/>
</dbReference>
<comment type="similarity">
    <text evidence="2">Belongs to the acyl-CoA dehydrogenase family.</text>
</comment>
<dbReference type="InterPro" id="IPR037069">
    <property type="entry name" value="AcylCoA_DH/ox_N_sf"/>
</dbReference>
<keyword evidence="3" id="KW-0285">Flavoprotein</keyword>
<dbReference type="Pfam" id="PF02771">
    <property type="entry name" value="Acyl-CoA_dh_N"/>
    <property type="match status" value="1"/>
</dbReference>
<feature type="domain" description="Acyl-CoA dehydrogenase/oxidase N-terminal" evidence="7">
    <location>
        <begin position="6"/>
        <end position="94"/>
    </location>
</feature>
<gene>
    <name evidence="8" type="ORF">BJ992_002763</name>
</gene>
<dbReference type="InterPro" id="IPR013786">
    <property type="entry name" value="AcylCoA_DH/ox_N"/>
</dbReference>
<dbReference type="PANTHER" id="PTHR43884:SF20">
    <property type="entry name" value="ACYL-COA DEHYDROGENASE FADE28"/>
    <property type="match status" value="1"/>
</dbReference>
<sequence length="377" mass="40433">MDLDLTADQKLFRTTSKKFLDTETPLTRVRELSESAEGFDRDWWSRGAELGWAAMLVPEELGGGSVSGEGLADLAIVAEEMGRMVTPGPLIATNVVIAGLVAARETGGPGHSADIERLAAGEAVATWAVYEPGTQWRPGRPGVTARAGGDGYVLDGVKDRVEAAGQADLLLVTAGTEDGPLQFLVETTAPGVTVTPSDGLDLVRRFGQVRLDGVTAGRDAVVGTPRSTPEILERQLQVALVLQCAETCGAIDRVFEFTVQWAFDRYSFGRPLASYQALKHRFADMRTWLEACHATTGAAARAVQAGAADAAELVSVAKAYVGARATEIVQDCVQLHGGIGVTWEHDLHLYLRRVTVNRALYGTPDDHRRRIADLLEV</sequence>
<dbReference type="SUPFAM" id="SSF47203">
    <property type="entry name" value="Acyl-CoA dehydrogenase C-terminal domain-like"/>
    <property type="match status" value="1"/>
</dbReference>
<evidence type="ECO:0000256" key="3">
    <source>
        <dbReference type="ARBA" id="ARBA00022630"/>
    </source>
</evidence>
<dbReference type="CDD" id="cd00567">
    <property type="entry name" value="ACAD"/>
    <property type="match status" value="1"/>
</dbReference>
<dbReference type="GO" id="GO:0003995">
    <property type="term" value="F:acyl-CoA dehydrogenase activity"/>
    <property type="evidence" value="ECO:0007669"/>
    <property type="project" value="TreeGrafter"/>
</dbReference>
<dbReference type="InterPro" id="IPR009100">
    <property type="entry name" value="AcylCoA_DH/oxidase_NM_dom_sf"/>
</dbReference>
<dbReference type="Gene3D" id="1.20.140.10">
    <property type="entry name" value="Butyryl-CoA Dehydrogenase, subunit A, domain 3"/>
    <property type="match status" value="1"/>
</dbReference>
<evidence type="ECO:0000256" key="4">
    <source>
        <dbReference type="ARBA" id="ARBA00022827"/>
    </source>
</evidence>
<dbReference type="PANTHER" id="PTHR43884">
    <property type="entry name" value="ACYL-COA DEHYDROGENASE"/>
    <property type="match status" value="1"/>
</dbReference>
<proteinExistence type="inferred from homology"/>
<protein>
    <submittedName>
        <fullName evidence="8">Alkylation response protein AidB-like acyl-CoA dehydrogenase</fullName>
    </submittedName>
</protein>
<dbReference type="InterPro" id="IPR046373">
    <property type="entry name" value="Acyl-CoA_Oxase/DH_mid-dom_sf"/>
</dbReference>
<dbReference type="InterPro" id="IPR009075">
    <property type="entry name" value="AcylCo_DH/oxidase_C"/>
</dbReference>
<evidence type="ECO:0000259" key="6">
    <source>
        <dbReference type="Pfam" id="PF00441"/>
    </source>
</evidence>
<organism evidence="8 9">
    <name type="scientific">Sphaerisporangium rubeum</name>
    <dbReference type="NCBI Taxonomy" id="321317"/>
    <lineage>
        <taxon>Bacteria</taxon>
        <taxon>Bacillati</taxon>
        <taxon>Actinomycetota</taxon>
        <taxon>Actinomycetes</taxon>
        <taxon>Streptosporangiales</taxon>
        <taxon>Streptosporangiaceae</taxon>
        <taxon>Sphaerisporangium</taxon>
    </lineage>
</organism>
<comment type="caution">
    <text evidence="8">The sequence shown here is derived from an EMBL/GenBank/DDBJ whole genome shotgun (WGS) entry which is preliminary data.</text>
</comment>
<dbReference type="Proteomes" id="UP000555564">
    <property type="component" value="Unassembled WGS sequence"/>
</dbReference>
<evidence type="ECO:0000313" key="9">
    <source>
        <dbReference type="Proteomes" id="UP000555564"/>
    </source>
</evidence>
<keyword evidence="5" id="KW-0560">Oxidoreductase</keyword>
<reference evidence="8 9" key="1">
    <citation type="submission" date="2020-08" db="EMBL/GenBank/DDBJ databases">
        <title>Sequencing the genomes of 1000 actinobacteria strains.</title>
        <authorList>
            <person name="Klenk H.-P."/>
        </authorList>
    </citation>
    <scope>NUCLEOTIDE SEQUENCE [LARGE SCALE GENOMIC DNA]</scope>
    <source>
        <strain evidence="8 9">DSM 44936</strain>
    </source>
</reference>
<evidence type="ECO:0000313" key="8">
    <source>
        <dbReference type="EMBL" id="MBB6473332.1"/>
    </source>
</evidence>
<dbReference type="EMBL" id="JACHIU010000001">
    <property type="protein sequence ID" value="MBB6473332.1"/>
    <property type="molecule type" value="Genomic_DNA"/>
</dbReference>
<evidence type="ECO:0000259" key="7">
    <source>
        <dbReference type="Pfam" id="PF02771"/>
    </source>
</evidence>
<evidence type="ECO:0000256" key="2">
    <source>
        <dbReference type="ARBA" id="ARBA00009347"/>
    </source>
</evidence>
<evidence type="ECO:0000256" key="1">
    <source>
        <dbReference type="ARBA" id="ARBA00001974"/>
    </source>
</evidence>
<evidence type="ECO:0000256" key="5">
    <source>
        <dbReference type="ARBA" id="ARBA00023002"/>
    </source>
</evidence>
<dbReference type="Pfam" id="PF00441">
    <property type="entry name" value="Acyl-CoA_dh_1"/>
    <property type="match status" value="1"/>
</dbReference>
<dbReference type="RefSeq" id="WP_184981001.1">
    <property type="nucleotide sequence ID" value="NZ_JACHIU010000001.1"/>
</dbReference>
<keyword evidence="9" id="KW-1185">Reference proteome</keyword>
<feature type="domain" description="Acyl-CoA dehydrogenase/oxidase C-terminal" evidence="6">
    <location>
        <begin position="235"/>
        <end position="373"/>
    </location>
</feature>
<dbReference type="Gene3D" id="1.10.540.10">
    <property type="entry name" value="Acyl-CoA dehydrogenase/oxidase, N-terminal domain"/>
    <property type="match status" value="1"/>
</dbReference>
<dbReference type="InterPro" id="IPR036250">
    <property type="entry name" value="AcylCo_DH-like_C"/>
</dbReference>
<dbReference type="GO" id="GO:0050660">
    <property type="term" value="F:flavin adenine dinucleotide binding"/>
    <property type="evidence" value="ECO:0007669"/>
    <property type="project" value="InterPro"/>
</dbReference>
<comment type="cofactor">
    <cofactor evidence="1">
        <name>FAD</name>
        <dbReference type="ChEBI" id="CHEBI:57692"/>
    </cofactor>
</comment>
<name>A0A7X0IDN9_9ACTN</name>
<keyword evidence="4" id="KW-0274">FAD</keyword>